<keyword evidence="4" id="KW-1185">Reference proteome</keyword>
<dbReference type="Gene3D" id="1.10.238.10">
    <property type="entry name" value="EF-hand"/>
    <property type="match status" value="1"/>
</dbReference>
<dbReference type="GO" id="GO:0005509">
    <property type="term" value="F:calcium ion binding"/>
    <property type="evidence" value="ECO:0007669"/>
    <property type="project" value="InterPro"/>
</dbReference>
<dbReference type="AlphaFoldDB" id="A0A7W6DGJ3"/>
<feature type="chain" id="PRO_5031104113" description="EF-hand domain-containing protein" evidence="1">
    <location>
        <begin position="26"/>
        <end position="153"/>
    </location>
</feature>
<evidence type="ECO:0000259" key="2">
    <source>
        <dbReference type="PROSITE" id="PS50222"/>
    </source>
</evidence>
<dbReference type="InterPro" id="IPR011992">
    <property type="entry name" value="EF-hand-dom_pair"/>
</dbReference>
<protein>
    <recommendedName>
        <fullName evidence="2">EF-hand domain-containing protein</fullName>
    </recommendedName>
</protein>
<dbReference type="InterPro" id="IPR002048">
    <property type="entry name" value="EF_hand_dom"/>
</dbReference>
<proteinExistence type="predicted"/>
<dbReference type="RefSeq" id="WP_183955225.1">
    <property type="nucleotide sequence ID" value="NZ_JACIEB010000003.1"/>
</dbReference>
<accession>A0A7W6DGJ3</accession>
<evidence type="ECO:0000313" key="3">
    <source>
        <dbReference type="EMBL" id="MBB3982179.1"/>
    </source>
</evidence>
<dbReference type="Proteomes" id="UP000552757">
    <property type="component" value="Unassembled WGS sequence"/>
</dbReference>
<dbReference type="SMART" id="SM00054">
    <property type="entry name" value="EFh"/>
    <property type="match status" value="2"/>
</dbReference>
<feature type="domain" description="EF-hand" evidence="2">
    <location>
        <begin position="119"/>
        <end position="147"/>
    </location>
</feature>
<dbReference type="SUPFAM" id="SSF47473">
    <property type="entry name" value="EF-hand"/>
    <property type="match status" value="1"/>
</dbReference>
<feature type="signal peptide" evidence="1">
    <location>
        <begin position="1"/>
        <end position="25"/>
    </location>
</feature>
<evidence type="ECO:0000313" key="4">
    <source>
        <dbReference type="Proteomes" id="UP000552757"/>
    </source>
</evidence>
<dbReference type="Pfam" id="PF13202">
    <property type="entry name" value="EF-hand_5"/>
    <property type="match status" value="3"/>
</dbReference>
<keyword evidence="1" id="KW-0732">Signal</keyword>
<reference evidence="3 4" key="1">
    <citation type="submission" date="2020-08" db="EMBL/GenBank/DDBJ databases">
        <title>Genomic Encyclopedia of Type Strains, Phase IV (KMG-IV): sequencing the most valuable type-strain genomes for metagenomic binning, comparative biology and taxonomic classification.</title>
        <authorList>
            <person name="Goeker M."/>
        </authorList>
    </citation>
    <scope>NUCLEOTIDE SEQUENCE [LARGE SCALE GENOMIC DNA]</scope>
    <source>
        <strain evidence="3 4">DSM 29348</strain>
    </source>
</reference>
<dbReference type="InterPro" id="IPR018247">
    <property type="entry name" value="EF_Hand_1_Ca_BS"/>
</dbReference>
<name>A0A7W6DGJ3_9SPHN</name>
<dbReference type="PROSITE" id="PS00018">
    <property type="entry name" value="EF_HAND_1"/>
    <property type="match status" value="2"/>
</dbReference>
<sequence length="153" mass="16315">MKTFSLLLIGCQIGVLALGASPVAAQMGRLGGGEPLQWFDKANTNRDGRVTSAEFSAFRQSQFGQLDRNGDGVVSPTDFPRLAKLRPDAYAKLTGMIGQSDANGDGVVTRAEMGSSPPRMFMLADANGDGEVTKAEFDAARERMQAAMAARRK</sequence>
<dbReference type="PROSITE" id="PS50222">
    <property type="entry name" value="EF_HAND_2"/>
    <property type="match status" value="1"/>
</dbReference>
<gene>
    <name evidence="3" type="ORF">GGR44_001838</name>
</gene>
<evidence type="ECO:0000256" key="1">
    <source>
        <dbReference type="SAM" id="SignalP"/>
    </source>
</evidence>
<dbReference type="EMBL" id="JACIEB010000003">
    <property type="protein sequence ID" value="MBB3982179.1"/>
    <property type="molecule type" value="Genomic_DNA"/>
</dbReference>
<organism evidence="3 4">
    <name type="scientific">Sphingobium fontiphilum</name>
    <dbReference type="NCBI Taxonomy" id="944425"/>
    <lineage>
        <taxon>Bacteria</taxon>
        <taxon>Pseudomonadati</taxon>
        <taxon>Pseudomonadota</taxon>
        <taxon>Alphaproteobacteria</taxon>
        <taxon>Sphingomonadales</taxon>
        <taxon>Sphingomonadaceae</taxon>
        <taxon>Sphingobium</taxon>
    </lineage>
</organism>
<comment type="caution">
    <text evidence="3">The sequence shown here is derived from an EMBL/GenBank/DDBJ whole genome shotgun (WGS) entry which is preliminary data.</text>
</comment>